<evidence type="ECO:0000313" key="5">
    <source>
        <dbReference type="Proteomes" id="UP000053424"/>
    </source>
</evidence>
<sequence length="193" mass="21564">MDHSQPPTAPPPTSVLFARGVIARLAIWTTLRIAVQENWGGPNAAAKRTWLASVIVDAFEEQIPAPDDQYIEELLLQVMSDEFEAEVEDGSAESVGRDIVQMWDETRVGKQDLVLKFEDLADKAKGRKPNAQEKVVSDDEEDWEDEDGEEDDDEEEDGDEAPQLIERTIPRSTPTGPEVDEDGFTLVKGKSRR</sequence>
<evidence type="ECO:0000256" key="3">
    <source>
        <dbReference type="SAM" id="MobiDB-lite"/>
    </source>
</evidence>
<proteinExistence type="inferred from homology"/>
<dbReference type="Pfam" id="PF10273">
    <property type="entry name" value="WGG"/>
    <property type="match status" value="1"/>
</dbReference>
<evidence type="ECO:0008006" key="6">
    <source>
        <dbReference type="Google" id="ProtNLM"/>
    </source>
</evidence>
<dbReference type="OrthoDB" id="263560at2759"/>
<evidence type="ECO:0000256" key="1">
    <source>
        <dbReference type="ARBA" id="ARBA00006524"/>
    </source>
</evidence>
<feature type="region of interest" description="Disordered" evidence="3">
    <location>
        <begin position="126"/>
        <end position="193"/>
    </location>
</feature>
<dbReference type="STRING" id="686832.A0A0C3CGA7"/>
<organism evidence="4 5">
    <name type="scientific">Hebeloma cylindrosporum</name>
    <dbReference type="NCBI Taxonomy" id="76867"/>
    <lineage>
        <taxon>Eukaryota</taxon>
        <taxon>Fungi</taxon>
        <taxon>Dikarya</taxon>
        <taxon>Basidiomycota</taxon>
        <taxon>Agaricomycotina</taxon>
        <taxon>Agaricomycetes</taxon>
        <taxon>Agaricomycetidae</taxon>
        <taxon>Agaricales</taxon>
        <taxon>Agaricineae</taxon>
        <taxon>Hymenogastraceae</taxon>
        <taxon>Hebeloma</taxon>
    </lineage>
</organism>
<keyword evidence="5" id="KW-1185">Reference proteome</keyword>
<dbReference type="EMBL" id="KN831777">
    <property type="protein sequence ID" value="KIM42621.1"/>
    <property type="molecule type" value="Genomic_DNA"/>
</dbReference>
<gene>
    <name evidence="4" type="ORF">M413DRAFT_26650</name>
</gene>
<dbReference type="Proteomes" id="UP000053424">
    <property type="component" value="Unassembled WGS sequence"/>
</dbReference>
<protein>
    <recommendedName>
        <fullName evidence="6">Pre-rRNA-processing protein TSR2</fullName>
    </recommendedName>
</protein>
<name>A0A0C3CGA7_HEBCY</name>
<feature type="compositionally biased region" description="Acidic residues" evidence="3">
    <location>
        <begin position="138"/>
        <end position="160"/>
    </location>
</feature>
<accession>A0A0C3CGA7</accession>
<reference evidence="5" key="2">
    <citation type="submission" date="2015-01" db="EMBL/GenBank/DDBJ databases">
        <title>Evolutionary Origins and Diversification of the Mycorrhizal Mutualists.</title>
        <authorList>
            <consortium name="DOE Joint Genome Institute"/>
            <consortium name="Mycorrhizal Genomics Consortium"/>
            <person name="Kohler A."/>
            <person name="Kuo A."/>
            <person name="Nagy L.G."/>
            <person name="Floudas D."/>
            <person name="Copeland A."/>
            <person name="Barry K.W."/>
            <person name="Cichocki N."/>
            <person name="Veneault-Fourrey C."/>
            <person name="LaButti K."/>
            <person name="Lindquist E.A."/>
            <person name="Lipzen A."/>
            <person name="Lundell T."/>
            <person name="Morin E."/>
            <person name="Murat C."/>
            <person name="Riley R."/>
            <person name="Ohm R."/>
            <person name="Sun H."/>
            <person name="Tunlid A."/>
            <person name="Henrissat B."/>
            <person name="Grigoriev I.V."/>
            <person name="Hibbett D.S."/>
            <person name="Martin F."/>
        </authorList>
    </citation>
    <scope>NUCLEOTIDE SEQUENCE [LARGE SCALE GENOMIC DNA]</scope>
    <source>
        <strain evidence="5">h7</strain>
    </source>
</reference>
<reference evidence="4 5" key="1">
    <citation type="submission" date="2014-04" db="EMBL/GenBank/DDBJ databases">
        <authorList>
            <consortium name="DOE Joint Genome Institute"/>
            <person name="Kuo A."/>
            <person name="Gay G."/>
            <person name="Dore J."/>
            <person name="Kohler A."/>
            <person name="Nagy L.G."/>
            <person name="Floudas D."/>
            <person name="Copeland A."/>
            <person name="Barry K.W."/>
            <person name="Cichocki N."/>
            <person name="Veneault-Fourrey C."/>
            <person name="LaButti K."/>
            <person name="Lindquist E.A."/>
            <person name="Lipzen A."/>
            <person name="Lundell T."/>
            <person name="Morin E."/>
            <person name="Murat C."/>
            <person name="Sun H."/>
            <person name="Tunlid A."/>
            <person name="Henrissat B."/>
            <person name="Grigoriev I.V."/>
            <person name="Hibbett D.S."/>
            <person name="Martin F."/>
            <person name="Nordberg H.P."/>
            <person name="Cantor M.N."/>
            <person name="Hua S.X."/>
        </authorList>
    </citation>
    <scope>NUCLEOTIDE SEQUENCE [LARGE SCALE GENOMIC DNA]</scope>
    <source>
        <strain evidence="5">h7</strain>
    </source>
</reference>
<evidence type="ECO:0000313" key="4">
    <source>
        <dbReference type="EMBL" id="KIM42621.1"/>
    </source>
</evidence>
<dbReference type="HOGENOM" id="CLU_074896_0_2_1"/>
<comment type="similarity">
    <text evidence="1">Belongs to the TSR2 family.</text>
</comment>
<dbReference type="AlphaFoldDB" id="A0A0C3CGA7"/>
<dbReference type="GO" id="GO:0006364">
    <property type="term" value="P:rRNA processing"/>
    <property type="evidence" value="ECO:0007669"/>
    <property type="project" value="UniProtKB-KW"/>
</dbReference>
<dbReference type="InterPro" id="IPR019398">
    <property type="entry name" value="Pre-rRNA_process_TSR2"/>
</dbReference>
<evidence type="ECO:0000256" key="2">
    <source>
        <dbReference type="ARBA" id="ARBA00022552"/>
    </source>
</evidence>
<dbReference type="PANTHER" id="PTHR21250">
    <property type="entry name" value="PRE-RRNA-PROCESSING PROTEIN TSR2 HOMOLOG"/>
    <property type="match status" value="1"/>
</dbReference>
<keyword evidence="2" id="KW-0698">rRNA processing</keyword>